<dbReference type="PROSITE" id="PS51104">
    <property type="entry name" value="PTS_EIIC_TYPE_2"/>
    <property type="match status" value="1"/>
</dbReference>
<feature type="domain" description="PTS EIIB type-2" evidence="15">
    <location>
        <begin position="191"/>
        <end position="286"/>
    </location>
</feature>
<dbReference type="GO" id="GO:0090563">
    <property type="term" value="F:protein-phosphocysteine-sugar phosphotransferase activity"/>
    <property type="evidence" value="ECO:0007669"/>
    <property type="project" value="TreeGrafter"/>
</dbReference>
<gene>
    <name evidence="17" type="ORF">HMPREF9698_00881</name>
</gene>
<dbReference type="InterPro" id="IPR006327">
    <property type="entry name" value="PTS_IIC_fruc"/>
</dbReference>
<dbReference type="SUPFAM" id="SSF52794">
    <property type="entry name" value="PTS system IIB component-like"/>
    <property type="match status" value="1"/>
</dbReference>
<evidence type="ECO:0000256" key="2">
    <source>
        <dbReference type="ARBA" id="ARBA00004496"/>
    </source>
</evidence>
<evidence type="ECO:0000259" key="15">
    <source>
        <dbReference type="PROSITE" id="PS51099"/>
    </source>
</evidence>
<dbReference type="Gene3D" id="3.40.50.2300">
    <property type="match status" value="1"/>
</dbReference>
<feature type="transmembrane region" description="Helical" evidence="13">
    <location>
        <begin position="599"/>
        <end position="620"/>
    </location>
</feature>
<dbReference type="PANTHER" id="PTHR30505">
    <property type="entry name" value="FRUCTOSE-LIKE PERMEASE"/>
    <property type="match status" value="1"/>
</dbReference>
<proteinExistence type="predicted"/>
<dbReference type="InterPro" id="IPR016152">
    <property type="entry name" value="PTrfase/Anion_transptr"/>
</dbReference>
<evidence type="ECO:0000256" key="10">
    <source>
        <dbReference type="ARBA" id="ARBA00022989"/>
    </source>
</evidence>
<feature type="transmembrane region" description="Helical" evidence="13">
    <location>
        <begin position="572"/>
        <end position="592"/>
    </location>
</feature>
<dbReference type="PROSITE" id="PS00372">
    <property type="entry name" value="PTS_EIIA_TYPE_2_HIS"/>
    <property type="match status" value="1"/>
</dbReference>
<dbReference type="Proteomes" id="UP000009875">
    <property type="component" value="Unassembled WGS sequence"/>
</dbReference>
<comment type="caution">
    <text evidence="17">The sequence shown here is derived from an EMBL/GenBank/DDBJ whole genome shotgun (WGS) entry which is preliminary data.</text>
</comment>
<dbReference type="Pfam" id="PF02302">
    <property type="entry name" value="PTS_IIB"/>
    <property type="match status" value="1"/>
</dbReference>
<feature type="domain" description="PTS EIIA type-2" evidence="14">
    <location>
        <begin position="5"/>
        <end position="149"/>
    </location>
</feature>
<evidence type="ECO:0000256" key="1">
    <source>
        <dbReference type="ARBA" id="ARBA00004429"/>
    </source>
</evidence>
<comment type="subcellular location">
    <subcellularLocation>
        <location evidence="1">Cell inner membrane</location>
        <topology evidence="1">Multi-pass membrane protein</topology>
    </subcellularLocation>
    <subcellularLocation>
        <location evidence="2">Cytoplasm</location>
    </subcellularLocation>
</comment>
<dbReference type="GO" id="GO:0005886">
    <property type="term" value="C:plasma membrane"/>
    <property type="evidence" value="ECO:0007669"/>
    <property type="project" value="UniProtKB-SubCell"/>
</dbReference>
<dbReference type="InterPro" id="IPR003353">
    <property type="entry name" value="PTS_IIB_fruc"/>
</dbReference>
<evidence type="ECO:0000256" key="8">
    <source>
        <dbReference type="ARBA" id="ARBA00022683"/>
    </source>
</evidence>
<keyword evidence="8" id="KW-0598">Phosphotransferase system</keyword>
<feature type="region of interest" description="Disordered" evidence="12">
    <location>
        <begin position="150"/>
        <end position="189"/>
    </location>
</feature>
<dbReference type="PANTHER" id="PTHR30505:SF28">
    <property type="entry name" value="PTS SYSTEM 2-O-ALPHA-MANNOSYL-D-GLYCERATE-SPECIFIC EIIABC COMPONENT"/>
    <property type="match status" value="1"/>
</dbReference>
<feature type="transmembrane region" description="Helical" evidence="13">
    <location>
        <begin position="389"/>
        <end position="409"/>
    </location>
</feature>
<dbReference type="InterPro" id="IPR003352">
    <property type="entry name" value="PTS_EIIC"/>
</dbReference>
<dbReference type="CDD" id="cd05569">
    <property type="entry name" value="PTS_IIB_fructose"/>
    <property type="match status" value="1"/>
</dbReference>
<dbReference type="eggNOG" id="COG1445">
    <property type="taxonomic scope" value="Bacteria"/>
</dbReference>
<reference evidence="17 18" key="1">
    <citation type="submission" date="2012-09" db="EMBL/GenBank/DDBJ databases">
        <title>The Genome Sequence of Alloiococcus otitis ATCC 51267.</title>
        <authorList>
            <consortium name="The Broad Institute Genome Sequencing Platform"/>
            <person name="Earl A."/>
            <person name="Ward D."/>
            <person name="Feldgarden M."/>
            <person name="Gevers D."/>
            <person name="Huys G."/>
            <person name="Walker B."/>
            <person name="Young S.K."/>
            <person name="Zeng Q."/>
            <person name="Gargeya S."/>
            <person name="Fitzgerald M."/>
            <person name="Haas B."/>
            <person name="Abouelleil A."/>
            <person name="Alvarado L."/>
            <person name="Arachchi H.M."/>
            <person name="Berlin A.M."/>
            <person name="Chapman S.B."/>
            <person name="Goldberg J."/>
            <person name="Griggs A."/>
            <person name="Gujja S."/>
            <person name="Hansen M."/>
            <person name="Howarth C."/>
            <person name="Imamovic A."/>
            <person name="Larimer J."/>
            <person name="McCowen C."/>
            <person name="Montmayeur A."/>
            <person name="Murphy C."/>
            <person name="Neiman D."/>
            <person name="Pearson M."/>
            <person name="Priest M."/>
            <person name="Roberts A."/>
            <person name="Saif S."/>
            <person name="Shea T."/>
            <person name="Sisk P."/>
            <person name="Sykes S."/>
            <person name="Wortman J."/>
            <person name="Nusbaum C."/>
            <person name="Birren B."/>
        </authorList>
    </citation>
    <scope>NUCLEOTIDE SEQUENCE [LARGE SCALE GENOMIC DNA]</scope>
    <source>
        <strain evidence="17 18">ATCC 51267</strain>
    </source>
</reference>
<dbReference type="InterPro" id="IPR003501">
    <property type="entry name" value="PTS_EIIB_2/3"/>
</dbReference>
<dbReference type="SUPFAM" id="SSF55804">
    <property type="entry name" value="Phoshotransferase/anion transport protein"/>
    <property type="match status" value="1"/>
</dbReference>
<dbReference type="InterPro" id="IPR013011">
    <property type="entry name" value="PTS_EIIB_2"/>
</dbReference>
<dbReference type="PROSITE" id="PS51094">
    <property type="entry name" value="PTS_EIIA_TYPE_2"/>
    <property type="match status" value="1"/>
</dbReference>
<dbReference type="OrthoDB" id="9782569at2"/>
<evidence type="ECO:0000313" key="18">
    <source>
        <dbReference type="Proteomes" id="UP000009875"/>
    </source>
</evidence>
<keyword evidence="9 13" id="KW-0812">Transmembrane</keyword>
<feature type="transmembrane region" description="Helical" evidence="13">
    <location>
        <begin position="455"/>
        <end position="477"/>
    </location>
</feature>
<feature type="transmembrane region" description="Helical" evidence="13">
    <location>
        <begin position="356"/>
        <end position="377"/>
    </location>
</feature>
<feature type="domain" description="PTS EIIC type-2" evidence="16">
    <location>
        <begin position="314"/>
        <end position="665"/>
    </location>
</feature>
<keyword evidence="18" id="KW-1185">Reference proteome</keyword>
<keyword evidence="6" id="KW-0762">Sugar transport</keyword>
<keyword evidence="11 13" id="KW-0472">Membrane</keyword>
<keyword evidence="5" id="KW-0597">Phosphoprotein</keyword>
<dbReference type="PROSITE" id="PS51099">
    <property type="entry name" value="PTS_EIIB_TYPE_2"/>
    <property type="match status" value="1"/>
</dbReference>
<evidence type="ECO:0000256" key="11">
    <source>
        <dbReference type="ARBA" id="ARBA00023136"/>
    </source>
</evidence>
<evidence type="ECO:0000256" key="4">
    <source>
        <dbReference type="ARBA" id="ARBA00022475"/>
    </source>
</evidence>
<dbReference type="FunFam" id="3.40.930.10:FF:000009">
    <property type="entry name" value="PTS system, fructose specific IIABC component"/>
    <property type="match status" value="1"/>
</dbReference>
<sequence length="665" mass="71196">MQLSELFSPAFMDLNLQADSKQEALENLVKLLHQEGKISQPDKFLEALMNRESQSTTGVGDEIAIPHAQDEDLAVPVIVFARVQSGLDWEAMDGQPAKLIFLIAAPKDGNNAHLSALAKLSGVLMKEGVKAQLLQATSPDQVLSVFKAYEEDPKDSQETESDDTGQAGLKDQDPNEKQPEIDPSSQKEPYILAVTACPTGIAHTFMAEEKLKETAKKRNINIKVETNGQNGVNNRLTKQDIEDARAIIVAADKQVDMARFDGKPVLIRKVADGINKPDELLDKAINQDAKIYHAGKNERSDEDQGGDESLGRRFYKHLMNGVSHMLPFIVAGGLLIAISFFWGINAAGSASPDFNANAHFINSLGNMAFAMMLPMLAGFIGQSMADRPGLVVGFMGGIFADPEILSAFGQEGYFENFQGSGFLGALVAGFLAGGIIYFLRWAFSWLPKSLDGLKPIFIFPILGVLLMGGLMFFVINSPMAWVMDGLINFINSIPREYSILLGFVVAAMMAIDMGGPINKAAYVTGTALLTTSAGSGSDIMAAVMIGGMVPPLAIAVSALINKNLWPDQQRKSAYVNIVMGASFITEGAIPFAASNPLRVIPPLAVSSGLAGALSMFFGSASQVPHGGLFAVVAGGVSSPLFYTLSWLVAGILGGFLLNLTMKKRG</sequence>
<dbReference type="NCBIfam" id="TIGR01427">
    <property type="entry name" value="PTS_IIC_fructo"/>
    <property type="match status" value="1"/>
</dbReference>
<dbReference type="InterPro" id="IPR036095">
    <property type="entry name" value="PTS_EIIB-like_sf"/>
</dbReference>
<dbReference type="PATRIC" id="fig|883081.3.peg.878"/>
<protein>
    <submittedName>
        <fullName evidence="17">PTS system, Fru family, IIC component</fullName>
    </submittedName>
</protein>
<dbReference type="GO" id="GO:0009401">
    <property type="term" value="P:phosphoenolpyruvate-dependent sugar phosphotransferase system"/>
    <property type="evidence" value="ECO:0007669"/>
    <property type="project" value="UniProtKB-KW"/>
</dbReference>
<dbReference type="EMBL" id="AGXA01000018">
    <property type="protein sequence ID" value="EKU93586.1"/>
    <property type="molecule type" value="Genomic_DNA"/>
</dbReference>
<dbReference type="GO" id="GO:0022877">
    <property type="term" value="F:protein-N(PI)-phosphohistidine-fructose phosphotransferase system transporter activity"/>
    <property type="evidence" value="ECO:0007669"/>
    <property type="project" value="InterPro"/>
</dbReference>
<accession>K9ECK5</accession>
<dbReference type="Pfam" id="PF02378">
    <property type="entry name" value="PTS_EIIC"/>
    <property type="match status" value="1"/>
</dbReference>
<dbReference type="InterPro" id="IPR002178">
    <property type="entry name" value="PTS_EIIA_type-2_dom"/>
</dbReference>
<evidence type="ECO:0000259" key="16">
    <source>
        <dbReference type="PROSITE" id="PS51104"/>
    </source>
</evidence>
<evidence type="ECO:0000256" key="13">
    <source>
        <dbReference type="SAM" id="Phobius"/>
    </source>
</evidence>
<dbReference type="eggNOG" id="COG1299">
    <property type="taxonomic scope" value="Bacteria"/>
</dbReference>
<keyword evidence="10 13" id="KW-1133">Transmembrane helix</keyword>
<dbReference type="AlphaFoldDB" id="K9ECK5"/>
<dbReference type="NCBIfam" id="TIGR00848">
    <property type="entry name" value="fruA"/>
    <property type="match status" value="1"/>
</dbReference>
<dbReference type="CDD" id="cd00211">
    <property type="entry name" value="PTS_IIA_fru"/>
    <property type="match status" value="1"/>
</dbReference>
<dbReference type="NCBIfam" id="TIGR00829">
    <property type="entry name" value="FRU"/>
    <property type="match status" value="1"/>
</dbReference>
<feature type="transmembrane region" description="Helical" evidence="13">
    <location>
        <begin position="421"/>
        <end position="443"/>
    </location>
</feature>
<dbReference type="Gene3D" id="3.40.930.10">
    <property type="entry name" value="Mannitol-specific EII, Chain A"/>
    <property type="match status" value="1"/>
</dbReference>
<keyword evidence="3" id="KW-0813">Transport</keyword>
<dbReference type="GO" id="GO:0005351">
    <property type="term" value="F:carbohydrate:proton symporter activity"/>
    <property type="evidence" value="ECO:0007669"/>
    <property type="project" value="InterPro"/>
</dbReference>
<evidence type="ECO:0000256" key="6">
    <source>
        <dbReference type="ARBA" id="ARBA00022597"/>
    </source>
</evidence>
<evidence type="ECO:0000256" key="7">
    <source>
        <dbReference type="ARBA" id="ARBA00022679"/>
    </source>
</evidence>
<dbReference type="InterPro" id="IPR013014">
    <property type="entry name" value="PTS_EIIC_2"/>
</dbReference>
<evidence type="ECO:0000256" key="5">
    <source>
        <dbReference type="ARBA" id="ARBA00022553"/>
    </source>
</evidence>
<dbReference type="FunFam" id="3.40.50.2300:FF:000014">
    <property type="entry name" value="PTS system fructose-like transporter subunit IIB"/>
    <property type="match status" value="1"/>
</dbReference>
<evidence type="ECO:0000256" key="3">
    <source>
        <dbReference type="ARBA" id="ARBA00022448"/>
    </source>
</evidence>
<feature type="transmembrane region" description="Helical" evidence="13">
    <location>
        <begin position="322"/>
        <end position="344"/>
    </location>
</feature>
<keyword evidence="4" id="KW-1003">Cell membrane</keyword>
<name>K9ECK5_9LACT</name>
<keyword evidence="7" id="KW-0808">Transferase</keyword>
<evidence type="ECO:0000256" key="12">
    <source>
        <dbReference type="SAM" id="MobiDB-lite"/>
    </source>
</evidence>
<feature type="compositionally biased region" description="Basic and acidic residues" evidence="12">
    <location>
        <begin position="170"/>
        <end position="180"/>
    </location>
</feature>
<organism evidence="17 18">
    <name type="scientific">Alloiococcus otitis ATCC 51267</name>
    <dbReference type="NCBI Taxonomy" id="883081"/>
    <lineage>
        <taxon>Bacteria</taxon>
        <taxon>Bacillati</taxon>
        <taxon>Bacillota</taxon>
        <taxon>Bacilli</taxon>
        <taxon>Lactobacillales</taxon>
        <taxon>Carnobacteriaceae</taxon>
        <taxon>Alloiococcus</taxon>
    </lineage>
</organism>
<dbReference type="eggNOG" id="COG1762">
    <property type="taxonomic scope" value="Bacteria"/>
</dbReference>
<evidence type="ECO:0000259" key="14">
    <source>
        <dbReference type="PROSITE" id="PS51094"/>
    </source>
</evidence>
<dbReference type="HOGENOM" id="CLU_013155_1_0_9"/>
<evidence type="ECO:0000256" key="9">
    <source>
        <dbReference type="ARBA" id="ARBA00022692"/>
    </source>
</evidence>
<dbReference type="InterPro" id="IPR050864">
    <property type="entry name" value="Bacterial_PTS_Sugar_Transport"/>
</dbReference>
<dbReference type="Pfam" id="PF00359">
    <property type="entry name" value="PTS_EIIA_2"/>
    <property type="match status" value="1"/>
</dbReference>
<dbReference type="GO" id="GO:0005737">
    <property type="term" value="C:cytoplasm"/>
    <property type="evidence" value="ECO:0007669"/>
    <property type="project" value="UniProtKB-SubCell"/>
</dbReference>
<dbReference type="InterPro" id="IPR004715">
    <property type="entry name" value="PTS_IIA_fruc"/>
</dbReference>
<dbReference type="STRING" id="883081.HMPREF9698_00881"/>
<feature type="transmembrane region" description="Helical" evidence="13">
    <location>
        <begin position="497"/>
        <end position="518"/>
    </location>
</feature>
<feature type="transmembrane region" description="Helical" evidence="13">
    <location>
        <begin position="539"/>
        <end position="560"/>
    </location>
</feature>
<dbReference type="RefSeq" id="WP_003777768.1">
    <property type="nucleotide sequence ID" value="NZ_JH992958.1"/>
</dbReference>
<evidence type="ECO:0000313" key="17">
    <source>
        <dbReference type="EMBL" id="EKU93586.1"/>
    </source>
</evidence>